<reference evidence="1 2" key="1">
    <citation type="submission" date="2018-09" db="EMBL/GenBank/DDBJ databases">
        <title>Genomic Encyclopedia of Archaeal and Bacterial Type Strains, Phase II (KMG-II): from individual species to whole genera.</title>
        <authorList>
            <person name="Goeker M."/>
        </authorList>
    </citation>
    <scope>NUCLEOTIDE SEQUENCE [LARGE SCALE GENOMIC DNA]</scope>
    <source>
        <strain evidence="1 2">DSM 11458</strain>
    </source>
</reference>
<dbReference type="OrthoDB" id="7872443at2"/>
<keyword evidence="2" id="KW-1185">Reference proteome</keyword>
<dbReference type="STRING" id="1443111.Z949_610"/>
<comment type="caution">
    <text evidence="1">The sequence shown here is derived from an EMBL/GenBank/DDBJ whole genome shotgun (WGS) entry which is preliminary data.</text>
</comment>
<dbReference type="AlphaFoldDB" id="A0A420DUA0"/>
<evidence type="ECO:0000313" key="1">
    <source>
        <dbReference type="EMBL" id="RKE97891.1"/>
    </source>
</evidence>
<proteinExistence type="predicted"/>
<dbReference type="EMBL" id="RAQK01000001">
    <property type="protein sequence ID" value="RKE97891.1"/>
    <property type="molecule type" value="Genomic_DNA"/>
</dbReference>
<protein>
    <submittedName>
        <fullName evidence="1">Uncharacterized protein</fullName>
    </submittedName>
</protein>
<dbReference type="Proteomes" id="UP000284407">
    <property type="component" value="Unassembled WGS sequence"/>
</dbReference>
<evidence type="ECO:0000313" key="2">
    <source>
        <dbReference type="Proteomes" id="UP000284407"/>
    </source>
</evidence>
<accession>A0A420DUA0</accession>
<dbReference type="RefSeq" id="WP_025061276.1">
    <property type="nucleotide sequence ID" value="NZ_RAQK01000001.1"/>
</dbReference>
<sequence>MMQRRKLLLEILNIKQLVDIRVIEALKRLEQIDGLVQWYEGLNPFPHVKELAEGELKQSLEAAAHHQMTESEFSAFKRQWDQATPLEQRRYLCELAGLSYPSAVMDLED</sequence>
<organism evidence="1 2">
    <name type="scientific">Sulfitobacter guttiformis</name>
    <dbReference type="NCBI Taxonomy" id="74349"/>
    <lineage>
        <taxon>Bacteria</taxon>
        <taxon>Pseudomonadati</taxon>
        <taxon>Pseudomonadota</taxon>
        <taxon>Alphaproteobacteria</taxon>
        <taxon>Rhodobacterales</taxon>
        <taxon>Roseobacteraceae</taxon>
        <taxon>Sulfitobacter</taxon>
    </lineage>
</organism>
<name>A0A420DUA0_9RHOB</name>
<gene>
    <name evidence="1" type="ORF">C8N30_2522</name>
</gene>